<dbReference type="InterPro" id="IPR014721">
    <property type="entry name" value="Ribsml_uS5_D2-typ_fold_subgr"/>
</dbReference>
<reference evidence="16" key="1">
    <citation type="submission" date="2022-10" db="EMBL/GenBank/DDBJ databases">
        <title>Rhodococcus sp.75.</title>
        <authorList>
            <person name="Sun M."/>
        </authorList>
    </citation>
    <scope>NUCLEOTIDE SEQUENCE</scope>
    <source>
        <strain evidence="16">75</strain>
    </source>
</reference>
<feature type="domain" description="GHMP kinase C-terminal" evidence="15">
    <location>
        <begin position="236"/>
        <end position="282"/>
    </location>
</feature>
<dbReference type="Pfam" id="PF00288">
    <property type="entry name" value="GHMP_kinases_N"/>
    <property type="match status" value="1"/>
</dbReference>
<name>A0ABY6P1S1_9NOCA</name>
<evidence type="ECO:0000256" key="9">
    <source>
        <dbReference type="ARBA" id="ARBA00022777"/>
    </source>
</evidence>
<dbReference type="InterPro" id="IPR036554">
    <property type="entry name" value="GHMP_kinase_C_sf"/>
</dbReference>
<evidence type="ECO:0000256" key="8">
    <source>
        <dbReference type="ARBA" id="ARBA00022741"/>
    </source>
</evidence>
<dbReference type="SUPFAM" id="SSF54211">
    <property type="entry name" value="Ribosomal protein S5 domain 2-like"/>
    <property type="match status" value="1"/>
</dbReference>
<evidence type="ECO:0000256" key="6">
    <source>
        <dbReference type="ARBA" id="ARBA00022679"/>
    </source>
</evidence>
<keyword evidence="9 13" id="KW-0418">Kinase</keyword>
<dbReference type="PIRSF" id="PIRSF000676">
    <property type="entry name" value="Homoser_kin"/>
    <property type="match status" value="1"/>
</dbReference>
<comment type="similarity">
    <text evidence="2 13">Belongs to the GHMP kinase family. Homoserine kinase subfamily.</text>
</comment>
<dbReference type="Gene3D" id="3.30.230.10">
    <property type="match status" value="1"/>
</dbReference>
<comment type="catalytic activity">
    <reaction evidence="11 13">
        <text>L-homoserine + ATP = O-phospho-L-homoserine + ADP + H(+)</text>
        <dbReference type="Rhea" id="RHEA:13985"/>
        <dbReference type="ChEBI" id="CHEBI:15378"/>
        <dbReference type="ChEBI" id="CHEBI:30616"/>
        <dbReference type="ChEBI" id="CHEBI:57476"/>
        <dbReference type="ChEBI" id="CHEBI:57590"/>
        <dbReference type="ChEBI" id="CHEBI:456216"/>
        <dbReference type="EC" id="2.7.1.39"/>
    </reaction>
</comment>
<dbReference type="NCBIfam" id="TIGR00191">
    <property type="entry name" value="thrB"/>
    <property type="match status" value="1"/>
</dbReference>
<evidence type="ECO:0000256" key="5">
    <source>
        <dbReference type="ARBA" id="ARBA00022605"/>
    </source>
</evidence>
<dbReference type="SUPFAM" id="SSF55060">
    <property type="entry name" value="GHMP Kinase, C-terminal domain"/>
    <property type="match status" value="1"/>
</dbReference>
<dbReference type="PANTHER" id="PTHR20861:SF1">
    <property type="entry name" value="HOMOSERINE KINASE"/>
    <property type="match status" value="1"/>
</dbReference>
<dbReference type="HAMAP" id="MF_00384">
    <property type="entry name" value="Homoser_kinase"/>
    <property type="match status" value="1"/>
</dbReference>
<evidence type="ECO:0000256" key="4">
    <source>
        <dbReference type="ARBA" id="ARBA00017858"/>
    </source>
</evidence>
<gene>
    <name evidence="13 16" type="primary">thrB</name>
    <name evidence="16" type="ORF">RHODO2019_03790</name>
</gene>
<dbReference type="InterPro" id="IPR000870">
    <property type="entry name" value="Homoserine_kinase"/>
</dbReference>
<dbReference type="PANTHER" id="PTHR20861">
    <property type="entry name" value="HOMOSERINE/4-DIPHOSPHOCYTIDYL-2-C-METHYL-D-ERYTHRITOL KINASE"/>
    <property type="match status" value="1"/>
</dbReference>
<dbReference type="InterPro" id="IPR006204">
    <property type="entry name" value="GHMP_kinase_N_dom"/>
</dbReference>
<evidence type="ECO:0000256" key="7">
    <source>
        <dbReference type="ARBA" id="ARBA00022697"/>
    </source>
</evidence>
<evidence type="ECO:0000256" key="2">
    <source>
        <dbReference type="ARBA" id="ARBA00007370"/>
    </source>
</evidence>
<keyword evidence="10 13" id="KW-0067">ATP-binding</keyword>
<feature type="domain" description="GHMP kinase N-terminal" evidence="14">
    <location>
        <begin position="77"/>
        <end position="154"/>
    </location>
</feature>
<proteinExistence type="inferred from homology"/>
<keyword evidence="5 13" id="KW-0028">Amino-acid biosynthesis</keyword>
<keyword evidence="7 13" id="KW-0791">Threonine biosynthesis</keyword>
<evidence type="ECO:0000313" key="16">
    <source>
        <dbReference type="EMBL" id="UZJ25592.1"/>
    </source>
</evidence>
<dbReference type="InterPro" id="IPR020568">
    <property type="entry name" value="Ribosomal_Su5_D2-typ_SF"/>
</dbReference>
<dbReference type="EC" id="2.7.1.39" evidence="3 13"/>
<sequence length="308" mass="31048">MSATTLVQGRSVTVRVPASSANLGPGFDCLGLALGLHDEVTVTIGAPGVRVTVEGEGAGAVPTDATHLVVRAVVSGLQAAGAISDGAPVPGLDVHCRNAIPHSRGLGSSASAVVCGLRAGVALAGVELVDEVLVQRSSEYEGHPDNAAASVLGGAVVAWTEIGPSGPRYRAERIEVHPEIVPVVLVPTEQSSTEATRGMLPARVRHADAAFNAGRSALAVLALTTRPELLLPATEDRLHQAQRAPAMPTTATLVARLRAAGVAAVVSGAGPSVLALTLGGLEEVLCGVARSHGWSVLELPVADGVALL</sequence>
<evidence type="ECO:0000256" key="11">
    <source>
        <dbReference type="ARBA" id="ARBA00049375"/>
    </source>
</evidence>
<evidence type="ECO:0000313" key="17">
    <source>
        <dbReference type="Proteomes" id="UP001164965"/>
    </source>
</evidence>
<dbReference type="Proteomes" id="UP001164965">
    <property type="component" value="Chromosome"/>
</dbReference>
<protein>
    <recommendedName>
        <fullName evidence="4 13">Homoserine kinase</fullName>
        <shortName evidence="13">HK</shortName>
        <shortName evidence="13">HSK</shortName>
        <ecNumber evidence="3 13">2.7.1.39</ecNumber>
    </recommendedName>
</protein>
<comment type="function">
    <text evidence="12 13">Catalyzes the ATP-dependent phosphorylation of L-homoserine to L-homoserine phosphate.</text>
</comment>
<dbReference type="InterPro" id="IPR013750">
    <property type="entry name" value="GHMP_kinase_C_dom"/>
</dbReference>
<evidence type="ECO:0000256" key="3">
    <source>
        <dbReference type="ARBA" id="ARBA00012078"/>
    </source>
</evidence>
<dbReference type="RefSeq" id="WP_265383696.1">
    <property type="nucleotide sequence ID" value="NZ_CP110615.1"/>
</dbReference>
<keyword evidence="17" id="KW-1185">Reference proteome</keyword>
<keyword evidence="13" id="KW-0963">Cytoplasm</keyword>
<organism evidence="16 17">
    <name type="scientific">Rhodococcus antarcticus</name>
    <dbReference type="NCBI Taxonomy" id="2987751"/>
    <lineage>
        <taxon>Bacteria</taxon>
        <taxon>Bacillati</taxon>
        <taxon>Actinomycetota</taxon>
        <taxon>Actinomycetes</taxon>
        <taxon>Mycobacteriales</taxon>
        <taxon>Nocardiaceae</taxon>
        <taxon>Rhodococcus</taxon>
    </lineage>
</organism>
<evidence type="ECO:0000256" key="10">
    <source>
        <dbReference type="ARBA" id="ARBA00022840"/>
    </source>
</evidence>
<dbReference type="Gene3D" id="3.30.70.890">
    <property type="entry name" value="GHMP kinase, C-terminal domain"/>
    <property type="match status" value="1"/>
</dbReference>
<dbReference type="GO" id="GO:0004413">
    <property type="term" value="F:homoserine kinase activity"/>
    <property type="evidence" value="ECO:0007669"/>
    <property type="project" value="UniProtKB-EC"/>
</dbReference>
<evidence type="ECO:0000256" key="13">
    <source>
        <dbReference type="HAMAP-Rule" id="MF_00384"/>
    </source>
</evidence>
<keyword evidence="8 13" id="KW-0547">Nucleotide-binding</keyword>
<evidence type="ECO:0000256" key="1">
    <source>
        <dbReference type="ARBA" id="ARBA00005015"/>
    </source>
</evidence>
<feature type="binding site" evidence="13">
    <location>
        <begin position="101"/>
        <end position="111"/>
    </location>
    <ligand>
        <name>ATP</name>
        <dbReference type="ChEBI" id="CHEBI:30616"/>
    </ligand>
</feature>
<dbReference type="EMBL" id="CP110615">
    <property type="protein sequence ID" value="UZJ25592.1"/>
    <property type="molecule type" value="Genomic_DNA"/>
</dbReference>
<dbReference type="InterPro" id="IPR006203">
    <property type="entry name" value="GHMP_knse_ATP-bd_CS"/>
</dbReference>
<dbReference type="Pfam" id="PF08544">
    <property type="entry name" value="GHMP_kinases_C"/>
    <property type="match status" value="1"/>
</dbReference>
<evidence type="ECO:0000259" key="14">
    <source>
        <dbReference type="Pfam" id="PF00288"/>
    </source>
</evidence>
<accession>A0ABY6P1S1</accession>
<comment type="pathway">
    <text evidence="1 13">Amino-acid biosynthesis; L-threonine biosynthesis; L-threonine from L-aspartate: step 4/5.</text>
</comment>
<dbReference type="PRINTS" id="PR00958">
    <property type="entry name" value="HOMSERKINASE"/>
</dbReference>
<evidence type="ECO:0000259" key="15">
    <source>
        <dbReference type="Pfam" id="PF08544"/>
    </source>
</evidence>
<keyword evidence="6 13" id="KW-0808">Transferase</keyword>
<evidence type="ECO:0000256" key="12">
    <source>
        <dbReference type="ARBA" id="ARBA00049954"/>
    </source>
</evidence>
<dbReference type="PROSITE" id="PS00627">
    <property type="entry name" value="GHMP_KINASES_ATP"/>
    <property type="match status" value="1"/>
</dbReference>
<comment type="subcellular location">
    <subcellularLocation>
        <location evidence="13">Cytoplasm</location>
    </subcellularLocation>
</comment>